<dbReference type="OMA" id="REMIICK"/>
<organism evidence="1 2">
    <name type="scientific">Mola mola</name>
    <name type="common">Ocean sunfish</name>
    <name type="synonym">Tetraodon mola</name>
    <dbReference type="NCBI Taxonomy" id="94237"/>
    <lineage>
        <taxon>Eukaryota</taxon>
        <taxon>Metazoa</taxon>
        <taxon>Chordata</taxon>
        <taxon>Craniata</taxon>
        <taxon>Vertebrata</taxon>
        <taxon>Euteleostomi</taxon>
        <taxon>Actinopterygii</taxon>
        <taxon>Neopterygii</taxon>
        <taxon>Teleostei</taxon>
        <taxon>Neoteleostei</taxon>
        <taxon>Acanthomorphata</taxon>
        <taxon>Eupercaria</taxon>
        <taxon>Tetraodontiformes</taxon>
        <taxon>Molidae</taxon>
        <taxon>Mola</taxon>
    </lineage>
</organism>
<dbReference type="AlphaFoldDB" id="A0A3Q3WCU9"/>
<sequence length="236" mass="27925">SELRTKKDNLPIKEGKEQDQKLFQSHLNFLQWLSRISDMEDMYAGMEKNIEKCDKRLETLWTRVEDLENRSRRNNIRIVGLKEGKEETGKVAQYVERILSKGLGLTGSGFEIERAHRSLAPMPNPNEPPRTIMVHFLRSSARDRVLRVVKEKRGIVWEGCKLSFFEDLTRELAEKRKAFNSVKRRLHELNVRHRLVYPETSTHPPVHLTQKKQRHFSRFSTYLLSQMNKKNSWMLL</sequence>
<evidence type="ECO:0000313" key="1">
    <source>
        <dbReference type="Ensembl" id="ENSMMOP00000012378.1"/>
    </source>
</evidence>
<dbReference type="PANTHER" id="PTHR11505">
    <property type="entry name" value="L1 TRANSPOSABLE ELEMENT-RELATED"/>
    <property type="match status" value="1"/>
</dbReference>
<dbReference type="Proteomes" id="UP000261620">
    <property type="component" value="Unplaced"/>
</dbReference>
<proteinExistence type="predicted"/>
<reference evidence="1" key="1">
    <citation type="submission" date="2025-08" db="UniProtKB">
        <authorList>
            <consortium name="Ensembl"/>
        </authorList>
    </citation>
    <scope>IDENTIFICATION</scope>
</reference>
<dbReference type="Ensembl" id="ENSMMOT00000012582.1">
    <property type="protein sequence ID" value="ENSMMOP00000012378.1"/>
    <property type="gene ID" value="ENSMMOG00000009519.1"/>
</dbReference>
<keyword evidence="2" id="KW-1185">Reference proteome</keyword>
<dbReference type="STRING" id="94237.ENSMMOP00000012378"/>
<name>A0A3Q3WCU9_MOLML</name>
<reference evidence="1" key="2">
    <citation type="submission" date="2025-09" db="UniProtKB">
        <authorList>
            <consortium name="Ensembl"/>
        </authorList>
    </citation>
    <scope>IDENTIFICATION</scope>
</reference>
<dbReference type="Gene3D" id="3.30.70.1820">
    <property type="entry name" value="L1 transposable element, RRM domain"/>
    <property type="match status" value="1"/>
</dbReference>
<protein>
    <recommendedName>
        <fullName evidence="3">L1 transposable element RRM domain-containing protein</fullName>
    </recommendedName>
</protein>
<evidence type="ECO:0000313" key="2">
    <source>
        <dbReference type="Proteomes" id="UP000261620"/>
    </source>
</evidence>
<accession>A0A3Q3WCU9</accession>
<evidence type="ECO:0008006" key="3">
    <source>
        <dbReference type="Google" id="ProtNLM"/>
    </source>
</evidence>
<dbReference type="InterPro" id="IPR004244">
    <property type="entry name" value="Transposase_22"/>
</dbReference>